<protein>
    <submittedName>
        <fullName evidence="1">Uncharacterized protein</fullName>
    </submittedName>
</protein>
<reference evidence="2" key="1">
    <citation type="journal article" date="2017" name="Nat. Ecol. Evol.">
        <title>Genome expansion and lineage-specific genetic innovations in the forest pathogenic fungi Armillaria.</title>
        <authorList>
            <person name="Sipos G."/>
            <person name="Prasanna A.N."/>
            <person name="Walter M.C."/>
            <person name="O'Connor E."/>
            <person name="Balint B."/>
            <person name="Krizsan K."/>
            <person name="Kiss B."/>
            <person name="Hess J."/>
            <person name="Varga T."/>
            <person name="Slot J."/>
            <person name="Riley R."/>
            <person name="Boka B."/>
            <person name="Rigling D."/>
            <person name="Barry K."/>
            <person name="Lee J."/>
            <person name="Mihaltcheva S."/>
            <person name="LaButti K."/>
            <person name="Lipzen A."/>
            <person name="Waldron R."/>
            <person name="Moloney N.M."/>
            <person name="Sperisen C."/>
            <person name="Kredics L."/>
            <person name="Vagvoelgyi C."/>
            <person name="Patrignani A."/>
            <person name="Fitzpatrick D."/>
            <person name="Nagy I."/>
            <person name="Doyle S."/>
            <person name="Anderson J.B."/>
            <person name="Grigoriev I.V."/>
            <person name="Gueldener U."/>
            <person name="Muensterkoetter M."/>
            <person name="Nagy L.G."/>
        </authorList>
    </citation>
    <scope>NUCLEOTIDE SEQUENCE [LARGE SCALE GENOMIC DNA]</scope>
    <source>
        <strain evidence="2">28-4</strain>
    </source>
</reference>
<dbReference type="EMBL" id="KZ293432">
    <property type="protein sequence ID" value="PBK68534.1"/>
    <property type="molecule type" value="Genomic_DNA"/>
</dbReference>
<keyword evidence="2" id="KW-1185">Reference proteome</keyword>
<proteinExistence type="predicted"/>
<evidence type="ECO:0000313" key="1">
    <source>
        <dbReference type="EMBL" id="PBK68534.1"/>
    </source>
</evidence>
<dbReference type="STRING" id="1076256.A0A2H3BHX2"/>
<organism evidence="1 2">
    <name type="scientific">Armillaria solidipes</name>
    <dbReference type="NCBI Taxonomy" id="1076256"/>
    <lineage>
        <taxon>Eukaryota</taxon>
        <taxon>Fungi</taxon>
        <taxon>Dikarya</taxon>
        <taxon>Basidiomycota</taxon>
        <taxon>Agaricomycotina</taxon>
        <taxon>Agaricomycetes</taxon>
        <taxon>Agaricomycetidae</taxon>
        <taxon>Agaricales</taxon>
        <taxon>Marasmiineae</taxon>
        <taxon>Physalacriaceae</taxon>
        <taxon>Armillaria</taxon>
    </lineage>
</organism>
<dbReference type="AlphaFoldDB" id="A0A2H3BHX2"/>
<sequence>MSRPVTANPKQEFHYLQKVEIYDFQTLARKFCHIYMKIITGSTVHTSHTYKISPQSIIWPMTDWVDLGASTVVEFQVYRCSRMPLKSGMLLGYVKKLISEVAGIWA</sequence>
<dbReference type="Proteomes" id="UP000218334">
    <property type="component" value="Unassembled WGS sequence"/>
</dbReference>
<accession>A0A2H3BHX2</accession>
<evidence type="ECO:0000313" key="2">
    <source>
        <dbReference type="Proteomes" id="UP000218334"/>
    </source>
</evidence>
<name>A0A2H3BHX2_9AGAR</name>
<gene>
    <name evidence="1" type="ORF">ARMSODRAFT_1019664</name>
</gene>